<dbReference type="EMBL" id="AZBU02000006">
    <property type="protein sequence ID" value="TKR73965.1"/>
    <property type="molecule type" value="Genomic_DNA"/>
</dbReference>
<gene>
    <name evidence="12" type="ORF">L596_021201</name>
</gene>
<evidence type="ECO:0000313" key="12">
    <source>
        <dbReference type="EMBL" id="TKR73965.1"/>
    </source>
</evidence>
<dbReference type="PANTHER" id="PTHR12117">
    <property type="entry name" value="HISTONE ACETYLTRANSFERASE COMPLEX"/>
    <property type="match status" value="1"/>
</dbReference>
<keyword evidence="3" id="KW-0479">Metal-binding</keyword>
<comment type="cofactor">
    <cofactor evidence="1">
        <name>L-ascorbate</name>
        <dbReference type="ChEBI" id="CHEBI:38290"/>
    </cofactor>
</comment>
<dbReference type="GO" id="GO:0031543">
    <property type="term" value="F:peptidyl-proline dioxygenase activity"/>
    <property type="evidence" value="ECO:0007669"/>
    <property type="project" value="TreeGrafter"/>
</dbReference>
<reference evidence="12 13" key="1">
    <citation type="journal article" date="2015" name="Genome Biol.">
        <title>Comparative genomics of Steinernema reveals deeply conserved gene regulatory networks.</title>
        <authorList>
            <person name="Dillman A.R."/>
            <person name="Macchietto M."/>
            <person name="Porter C.F."/>
            <person name="Rogers A."/>
            <person name="Williams B."/>
            <person name="Antoshechkin I."/>
            <person name="Lee M.M."/>
            <person name="Goodwin Z."/>
            <person name="Lu X."/>
            <person name="Lewis E.E."/>
            <person name="Goodrich-Blair H."/>
            <person name="Stock S.P."/>
            <person name="Adams B.J."/>
            <person name="Sternberg P.W."/>
            <person name="Mortazavi A."/>
        </authorList>
    </citation>
    <scope>NUCLEOTIDE SEQUENCE [LARGE SCALE GENOMIC DNA]</scope>
    <source>
        <strain evidence="12 13">ALL</strain>
    </source>
</reference>
<dbReference type="InterPro" id="IPR006620">
    <property type="entry name" value="Pro_4_hyd_alph"/>
</dbReference>
<evidence type="ECO:0000256" key="7">
    <source>
        <dbReference type="ARBA" id="ARBA00023004"/>
    </source>
</evidence>
<dbReference type="InterPro" id="IPR019601">
    <property type="entry name" value="Oxoglutarate/Fe-dep_Oase_C"/>
</dbReference>
<feature type="region of interest" description="Disordered" evidence="10">
    <location>
        <begin position="371"/>
        <end position="406"/>
    </location>
</feature>
<evidence type="ECO:0000256" key="2">
    <source>
        <dbReference type="ARBA" id="ARBA00007443"/>
    </source>
</evidence>
<dbReference type="SMART" id="SM00702">
    <property type="entry name" value="P4Hc"/>
    <property type="match status" value="1"/>
</dbReference>
<reference evidence="12 13" key="2">
    <citation type="journal article" date="2019" name="G3 (Bethesda)">
        <title>Hybrid Assembly of the Genome of the Entomopathogenic Nematode Steinernema carpocapsae Identifies the X-Chromosome.</title>
        <authorList>
            <person name="Serra L."/>
            <person name="Macchietto M."/>
            <person name="Macias-Munoz A."/>
            <person name="McGill C.J."/>
            <person name="Rodriguez I.M."/>
            <person name="Rodriguez B."/>
            <person name="Murad R."/>
            <person name="Mortazavi A."/>
        </authorList>
    </citation>
    <scope>NUCLEOTIDE SEQUENCE [LARGE SCALE GENOMIC DNA]</scope>
    <source>
        <strain evidence="12 13">ALL</strain>
    </source>
</reference>
<comment type="caution">
    <text evidence="12">The sequence shown here is derived from an EMBL/GenBank/DDBJ whole genome shotgun (WGS) entry which is preliminary data.</text>
</comment>
<comment type="similarity">
    <text evidence="2">Belongs to the TPA1 family.</text>
</comment>
<keyword evidence="6" id="KW-0560">Oxidoreductase</keyword>
<evidence type="ECO:0000256" key="4">
    <source>
        <dbReference type="ARBA" id="ARBA00022896"/>
    </source>
</evidence>
<dbReference type="GO" id="GO:0006449">
    <property type="term" value="P:regulation of translational termination"/>
    <property type="evidence" value="ECO:0007669"/>
    <property type="project" value="TreeGrafter"/>
</dbReference>
<sequence length="551" mass="63058">MKHDIYYGSMPRLAYFDHFQAAMSSFQLKPEYEKEDFRNSISDILSGKKECSPFPHVTFDRFQVPEAVVNLQKDLAAMKWSPKVNDLYSLNQTCDFEALEGEGDNFQHLRQFRTFMKDSFRSYLEDRTKVKLSTEKVTMTGSRYGHTHLLLPHDDRVADRKYAFVYYLTERWTEKDGGQLQLYAVNEKNEPTKAERSLLPQFNQLVIFEVSDKSWHQVAEVLSKNKERLSINGWFHVDEAPEFVFPPFVDPLLSKHFSVLGDFGPEDADILAINPTYYAEPTWEQFVPKGTLVLDEFFVKGSFVESQILDELDQLKFAEVGPVHKRHFEVADIDESQLTSKSSLYFLLRGVKSHMMCFLLNKWTGANLSIESNPSDEDEPTAPKRAKLDTEDSGSSDSSPSKDLDLGDEYAGIDIACSIRRYKAGDYTAMDDQSAAAGSKNDCVIDMRLFFTREWPFDAEEDSDPHVTGPGGFLNYYVPGATEAMFRYEPANNQAVIAFREANVMNFTKYVNSRAAKNCFYVIDCTYFGVQRGENQNPLSAEFKITEAKKE</sequence>
<comment type="catalytic activity">
    <reaction evidence="9">
        <text>[ribosomal protein uS12]-L-proline + 2-oxoglutarate + O2 = [ribosomal protein uS12]-(3S)-3-hydroxy-L-proline + succinate + CO2</text>
        <dbReference type="Rhea" id="RHEA:54156"/>
        <dbReference type="Rhea" id="RHEA-COMP:13816"/>
        <dbReference type="Rhea" id="RHEA-COMP:13818"/>
        <dbReference type="ChEBI" id="CHEBI:15379"/>
        <dbReference type="ChEBI" id="CHEBI:16526"/>
        <dbReference type="ChEBI" id="CHEBI:16810"/>
        <dbReference type="ChEBI" id="CHEBI:30031"/>
        <dbReference type="ChEBI" id="CHEBI:50342"/>
        <dbReference type="ChEBI" id="CHEBI:85428"/>
    </reaction>
</comment>
<evidence type="ECO:0000256" key="9">
    <source>
        <dbReference type="ARBA" id="ARBA00047444"/>
    </source>
</evidence>
<keyword evidence="7" id="KW-0408">Iron</keyword>
<dbReference type="GO" id="GO:0005737">
    <property type="term" value="C:cytoplasm"/>
    <property type="evidence" value="ECO:0007669"/>
    <property type="project" value="TreeGrafter"/>
</dbReference>
<evidence type="ECO:0000259" key="11">
    <source>
        <dbReference type="PROSITE" id="PS51471"/>
    </source>
</evidence>
<dbReference type="Gene3D" id="2.60.120.620">
    <property type="entry name" value="q2cbj1_9rhob like domain"/>
    <property type="match status" value="2"/>
</dbReference>
<evidence type="ECO:0000256" key="3">
    <source>
        <dbReference type="ARBA" id="ARBA00022723"/>
    </source>
</evidence>
<name>A0A4V6XW10_STECR</name>
<dbReference type="PROSITE" id="PS51471">
    <property type="entry name" value="FE2OG_OXY"/>
    <property type="match status" value="1"/>
</dbReference>
<proteinExistence type="inferred from homology"/>
<dbReference type="OrthoDB" id="430522at2759"/>
<keyword evidence="5" id="KW-0223">Dioxygenase</keyword>
<dbReference type="PANTHER" id="PTHR12117:SF0">
    <property type="entry name" value="PROLYL 3-HYDROXYLASE OGFOD1"/>
    <property type="match status" value="1"/>
</dbReference>
<keyword evidence="13" id="KW-1185">Reference proteome</keyword>
<evidence type="ECO:0000256" key="10">
    <source>
        <dbReference type="SAM" id="MobiDB-lite"/>
    </source>
</evidence>
<evidence type="ECO:0000256" key="6">
    <source>
        <dbReference type="ARBA" id="ARBA00023002"/>
    </source>
</evidence>
<organism evidence="12 13">
    <name type="scientific">Steinernema carpocapsae</name>
    <name type="common">Entomopathogenic nematode</name>
    <dbReference type="NCBI Taxonomy" id="34508"/>
    <lineage>
        <taxon>Eukaryota</taxon>
        <taxon>Metazoa</taxon>
        <taxon>Ecdysozoa</taxon>
        <taxon>Nematoda</taxon>
        <taxon>Chromadorea</taxon>
        <taxon>Rhabditida</taxon>
        <taxon>Tylenchina</taxon>
        <taxon>Panagrolaimomorpha</taxon>
        <taxon>Strongyloidoidea</taxon>
        <taxon>Steinernematidae</taxon>
        <taxon>Steinernema</taxon>
    </lineage>
</organism>
<dbReference type="AlphaFoldDB" id="A0A4V6XW10"/>
<dbReference type="InterPro" id="IPR039558">
    <property type="entry name" value="TPA1/OFD1_N"/>
</dbReference>
<dbReference type="STRING" id="34508.A0A4V6XW10"/>
<dbReference type="Proteomes" id="UP000298663">
    <property type="component" value="Unassembled WGS sequence"/>
</dbReference>
<evidence type="ECO:0000256" key="8">
    <source>
        <dbReference type="ARBA" id="ARBA00029938"/>
    </source>
</evidence>
<dbReference type="GO" id="GO:0031418">
    <property type="term" value="F:L-ascorbic acid binding"/>
    <property type="evidence" value="ECO:0007669"/>
    <property type="project" value="UniProtKB-KW"/>
</dbReference>
<keyword evidence="4" id="KW-0847">Vitamin C</keyword>
<evidence type="ECO:0000313" key="13">
    <source>
        <dbReference type="Proteomes" id="UP000298663"/>
    </source>
</evidence>
<evidence type="ECO:0000256" key="5">
    <source>
        <dbReference type="ARBA" id="ARBA00022964"/>
    </source>
</evidence>
<dbReference type="Pfam" id="PF13661">
    <property type="entry name" value="2OG-FeII_Oxy_4"/>
    <property type="match status" value="1"/>
</dbReference>
<evidence type="ECO:0000256" key="1">
    <source>
        <dbReference type="ARBA" id="ARBA00001961"/>
    </source>
</evidence>
<dbReference type="Pfam" id="PF10637">
    <property type="entry name" value="Ofd1_CTDD"/>
    <property type="match status" value="1"/>
</dbReference>
<dbReference type="InterPro" id="IPR005123">
    <property type="entry name" value="Oxoglu/Fe-dep_dioxygenase_dom"/>
</dbReference>
<accession>A0A4V6XW10</accession>
<dbReference type="GO" id="GO:0005506">
    <property type="term" value="F:iron ion binding"/>
    <property type="evidence" value="ECO:0007669"/>
    <property type="project" value="InterPro"/>
</dbReference>
<protein>
    <recommendedName>
        <fullName evidence="8">uS12 prolyl 3-hydroxylase</fullName>
    </recommendedName>
</protein>
<dbReference type="InterPro" id="IPR051842">
    <property type="entry name" value="uS12_prolyl_hydroxylase"/>
</dbReference>
<feature type="domain" description="Fe2OG dioxygenase" evidence="11">
    <location>
        <begin position="133"/>
        <end position="237"/>
    </location>
</feature>